<gene>
    <name evidence="1" type="ORF">HDF14_002773</name>
</gene>
<reference evidence="1 2" key="1">
    <citation type="submission" date="2020-08" db="EMBL/GenBank/DDBJ databases">
        <title>Genomic Encyclopedia of Type Strains, Phase IV (KMG-V): Genome sequencing to study the core and pangenomes of soil and plant-associated prokaryotes.</title>
        <authorList>
            <person name="Whitman W."/>
        </authorList>
    </citation>
    <scope>NUCLEOTIDE SEQUENCE [LARGE SCALE GENOMIC DNA]</scope>
    <source>
        <strain evidence="1 2">X5P2</strain>
    </source>
</reference>
<dbReference type="GO" id="GO:0003676">
    <property type="term" value="F:nucleic acid binding"/>
    <property type="evidence" value="ECO:0007669"/>
    <property type="project" value="InterPro"/>
</dbReference>
<evidence type="ECO:0000313" key="1">
    <source>
        <dbReference type="EMBL" id="MBB5329157.1"/>
    </source>
</evidence>
<dbReference type="GO" id="GO:0008168">
    <property type="term" value="F:methyltransferase activity"/>
    <property type="evidence" value="ECO:0007669"/>
    <property type="project" value="InterPro"/>
</dbReference>
<dbReference type="EMBL" id="JACHEB010000005">
    <property type="protein sequence ID" value="MBB5329157.1"/>
    <property type="molecule type" value="Genomic_DNA"/>
</dbReference>
<dbReference type="Proteomes" id="UP000535182">
    <property type="component" value="Unassembled WGS sequence"/>
</dbReference>
<dbReference type="InterPro" id="IPR029063">
    <property type="entry name" value="SAM-dependent_MTases_sf"/>
</dbReference>
<dbReference type="RefSeq" id="WP_260698225.1">
    <property type="nucleotide sequence ID" value="NZ_JACHEB010000005.1"/>
</dbReference>
<dbReference type="AlphaFoldDB" id="A0A9X0QEY4"/>
<dbReference type="GO" id="GO:0032259">
    <property type="term" value="P:methylation"/>
    <property type="evidence" value="ECO:0007669"/>
    <property type="project" value="InterPro"/>
</dbReference>
<protein>
    <recommendedName>
        <fullName evidence="3">Site-specific DNA-methyltransferase</fullName>
    </recommendedName>
</protein>
<evidence type="ECO:0000313" key="2">
    <source>
        <dbReference type="Proteomes" id="UP000535182"/>
    </source>
</evidence>
<proteinExistence type="predicted"/>
<dbReference type="SUPFAM" id="SSF53335">
    <property type="entry name" value="S-adenosyl-L-methionine-dependent methyltransferases"/>
    <property type="match status" value="1"/>
</dbReference>
<organism evidence="1 2">
    <name type="scientific">Tunturiibacter gelidiferens</name>
    <dbReference type="NCBI Taxonomy" id="3069689"/>
    <lineage>
        <taxon>Bacteria</taxon>
        <taxon>Pseudomonadati</taxon>
        <taxon>Acidobacteriota</taxon>
        <taxon>Terriglobia</taxon>
        <taxon>Terriglobales</taxon>
        <taxon>Acidobacteriaceae</taxon>
        <taxon>Tunturiibacter</taxon>
    </lineage>
</organism>
<dbReference type="InterPro" id="IPR002052">
    <property type="entry name" value="DNA_methylase_N6_adenine_CS"/>
</dbReference>
<dbReference type="PROSITE" id="PS00092">
    <property type="entry name" value="N6_MTASE"/>
    <property type="match status" value="1"/>
</dbReference>
<comment type="caution">
    <text evidence="1">The sequence shown here is derived from an EMBL/GenBank/DDBJ whole genome shotgun (WGS) entry which is preliminary data.</text>
</comment>
<evidence type="ECO:0008006" key="3">
    <source>
        <dbReference type="Google" id="ProtNLM"/>
    </source>
</evidence>
<name>A0A9X0QEY4_9BACT</name>
<keyword evidence="2" id="KW-1185">Reference proteome</keyword>
<sequence>MLGEQVKILSELELDFDLERLASKFLRSISLSKGLKTLPEADTDDRVPEISEAAITVPGDLWQLGKHRVLFGNSLMTTVYDRLMDGARAVLVISDPPYNVVIDGHATGPGKVRHREFDMASGEMNSTEFTNFLRKAIIAAGPQRHRFSCLLLHGLAPHDRDFVCWTGGL</sequence>
<accession>A0A9X0QEY4</accession>